<evidence type="ECO:0000313" key="3">
    <source>
        <dbReference type="EMBL" id="KAF4584466.1"/>
    </source>
</evidence>
<comment type="caution">
    <text evidence="3">The sequence shown here is derived from an EMBL/GenBank/DDBJ whole genome shotgun (WGS) entry which is preliminary data.</text>
</comment>
<feature type="signal peptide" evidence="2">
    <location>
        <begin position="1"/>
        <end position="19"/>
    </location>
</feature>
<dbReference type="Gene3D" id="1.20.1260.10">
    <property type="match status" value="1"/>
</dbReference>
<dbReference type="EMBL" id="JAACLJ010000006">
    <property type="protein sequence ID" value="KAF4584466.1"/>
    <property type="molecule type" value="Genomic_DNA"/>
</dbReference>
<protein>
    <submittedName>
        <fullName evidence="3">Ferritin/ribonucleotide reductase-like protein</fullName>
    </submittedName>
</protein>
<dbReference type="Proteomes" id="UP000562929">
    <property type="component" value="Unassembled WGS sequence"/>
</dbReference>
<dbReference type="CDD" id="cd00657">
    <property type="entry name" value="Ferritin_like"/>
    <property type="match status" value="1"/>
</dbReference>
<keyword evidence="4" id="KW-1185">Reference proteome</keyword>
<dbReference type="AlphaFoldDB" id="A0A8H4Q424"/>
<feature type="chain" id="PRO_5034270338" evidence="2">
    <location>
        <begin position="20"/>
        <end position="337"/>
    </location>
</feature>
<dbReference type="OrthoDB" id="1001765at2759"/>
<reference evidence="3 4" key="1">
    <citation type="journal article" date="2020" name="G3 (Bethesda)">
        <title>Genetic Underpinnings of Host Manipulation by Ophiocordyceps as Revealed by Comparative Transcriptomics.</title>
        <authorList>
            <person name="Will I."/>
            <person name="Das B."/>
            <person name="Trinh T."/>
            <person name="Brachmann A."/>
            <person name="Ohm R.A."/>
            <person name="de Bekker C."/>
        </authorList>
    </citation>
    <scope>NUCLEOTIDE SEQUENCE [LARGE SCALE GENOMIC DNA]</scope>
    <source>
        <strain evidence="3 4">EC05</strain>
    </source>
</reference>
<evidence type="ECO:0000256" key="1">
    <source>
        <dbReference type="SAM" id="MobiDB-lite"/>
    </source>
</evidence>
<sequence>MVFFTTCLAAVVLAAAACARPTPVTLKARQEGGGAVAGDANMDVLVVKYARGLELLESEFYRQVITQNARTGFFNNKQIEQMTKILDTEDAHATALQQALSAAGGPLIRPCKYKFDLSDANTILTTATILEEGGQAAYQGAAPLLQDKKILATAASILTVEAQHSTVLRMLGDREPVARPFTNSLNPPDVSTLVEGFIESCEDDSNPLRLVPPNPQLQTQPTPGTPQANSQLSANPPTNRAATTGAVNGATFLRFSIASGGLAQSPSRQAAAVAAAPLPSASEAKFCAFVEGPSARFVDYAEPQGCQQPDDLVKPGYVMLTRERDVSTVLAGPMPIP</sequence>
<gene>
    <name evidence="3" type="ORF">GQ602_005839</name>
</gene>
<evidence type="ECO:0000256" key="2">
    <source>
        <dbReference type="SAM" id="SignalP"/>
    </source>
</evidence>
<dbReference type="InterPro" id="IPR012347">
    <property type="entry name" value="Ferritin-like"/>
</dbReference>
<feature type="compositionally biased region" description="Low complexity" evidence="1">
    <location>
        <begin position="216"/>
        <end position="227"/>
    </location>
</feature>
<feature type="compositionally biased region" description="Polar residues" evidence="1">
    <location>
        <begin position="228"/>
        <end position="240"/>
    </location>
</feature>
<organism evidence="3 4">
    <name type="scientific">Ophiocordyceps camponoti-floridani</name>
    <dbReference type="NCBI Taxonomy" id="2030778"/>
    <lineage>
        <taxon>Eukaryota</taxon>
        <taxon>Fungi</taxon>
        <taxon>Dikarya</taxon>
        <taxon>Ascomycota</taxon>
        <taxon>Pezizomycotina</taxon>
        <taxon>Sordariomycetes</taxon>
        <taxon>Hypocreomycetidae</taxon>
        <taxon>Hypocreales</taxon>
        <taxon>Ophiocordycipitaceae</taxon>
        <taxon>Ophiocordyceps</taxon>
    </lineage>
</organism>
<accession>A0A8H4Q424</accession>
<proteinExistence type="predicted"/>
<evidence type="ECO:0000313" key="4">
    <source>
        <dbReference type="Proteomes" id="UP000562929"/>
    </source>
</evidence>
<feature type="region of interest" description="Disordered" evidence="1">
    <location>
        <begin position="204"/>
        <end position="240"/>
    </location>
</feature>
<dbReference type="Pfam" id="PF13668">
    <property type="entry name" value="Ferritin_2"/>
    <property type="match status" value="1"/>
</dbReference>
<name>A0A8H4Q424_9HYPO</name>
<keyword evidence="2" id="KW-0732">Signal</keyword>
<dbReference type="SUPFAM" id="SSF47240">
    <property type="entry name" value="Ferritin-like"/>
    <property type="match status" value="1"/>
</dbReference>
<dbReference type="InterPro" id="IPR009078">
    <property type="entry name" value="Ferritin-like_SF"/>
</dbReference>